<keyword evidence="4 12" id="KW-0732">Signal</keyword>
<dbReference type="Proteomes" id="UP001141552">
    <property type="component" value="Unassembled WGS sequence"/>
</dbReference>
<evidence type="ECO:0000256" key="4">
    <source>
        <dbReference type="ARBA" id="ARBA00022729"/>
    </source>
</evidence>
<evidence type="ECO:0000256" key="5">
    <source>
        <dbReference type="ARBA" id="ARBA00022737"/>
    </source>
</evidence>
<feature type="signal peptide" evidence="12">
    <location>
        <begin position="1"/>
        <end position="25"/>
    </location>
</feature>
<keyword evidence="9" id="KW-0472">Membrane</keyword>
<evidence type="ECO:0000256" key="1">
    <source>
        <dbReference type="ARBA" id="ARBA00004479"/>
    </source>
</evidence>
<comment type="caution">
    <text evidence="14">The sequence shown here is derived from an EMBL/GenBank/DDBJ whole genome shotgun (WGS) entry which is preliminary data.</text>
</comment>
<proteinExistence type="predicted"/>
<feature type="domain" description="Leucine-rich repeat-containing N-terminal plant-type" evidence="13">
    <location>
        <begin position="35"/>
        <end position="86"/>
    </location>
</feature>
<dbReference type="GO" id="GO:0016020">
    <property type="term" value="C:membrane"/>
    <property type="evidence" value="ECO:0007669"/>
    <property type="project" value="UniProtKB-SubCell"/>
</dbReference>
<evidence type="ECO:0000313" key="15">
    <source>
        <dbReference type="Proteomes" id="UP001141552"/>
    </source>
</evidence>
<dbReference type="SMART" id="SM00369">
    <property type="entry name" value="LRR_TYP"/>
    <property type="match status" value="10"/>
</dbReference>
<name>A0A9Q0G3M2_9ROSI</name>
<keyword evidence="6" id="KW-0547">Nucleotide-binding</keyword>
<dbReference type="InterPro" id="IPR051716">
    <property type="entry name" value="Plant_RL_S/T_kinase"/>
</dbReference>
<dbReference type="InterPro" id="IPR032675">
    <property type="entry name" value="LRR_dom_sf"/>
</dbReference>
<evidence type="ECO:0000256" key="9">
    <source>
        <dbReference type="ARBA" id="ARBA00023136"/>
    </source>
</evidence>
<organism evidence="14 15">
    <name type="scientific">Turnera subulata</name>
    <dbReference type="NCBI Taxonomy" id="218843"/>
    <lineage>
        <taxon>Eukaryota</taxon>
        <taxon>Viridiplantae</taxon>
        <taxon>Streptophyta</taxon>
        <taxon>Embryophyta</taxon>
        <taxon>Tracheophyta</taxon>
        <taxon>Spermatophyta</taxon>
        <taxon>Magnoliopsida</taxon>
        <taxon>eudicotyledons</taxon>
        <taxon>Gunneridae</taxon>
        <taxon>Pentapetalae</taxon>
        <taxon>rosids</taxon>
        <taxon>fabids</taxon>
        <taxon>Malpighiales</taxon>
        <taxon>Passifloraceae</taxon>
        <taxon>Turnera</taxon>
    </lineage>
</organism>
<reference evidence="14" key="2">
    <citation type="journal article" date="2023" name="Plants (Basel)">
        <title>Annotation of the Turnera subulata (Passifloraceae) Draft Genome Reveals the S-Locus Evolved after the Divergence of Turneroideae from Passifloroideae in a Stepwise Manner.</title>
        <authorList>
            <person name="Henning P.M."/>
            <person name="Roalson E.H."/>
            <person name="Mir W."/>
            <person name="McCubbin A.G."/>
            <person name="Shore J.S."/>
        </authorList>
    </citation>
    <scope>NUCLEOTIDE SEQUENCE</scope>
    <source>
        <strain evidence="14">F60SS</strain>
    </source>
</reference>
<dbReference type="Pfam" id="PF13855">
    <property type="entry name" value="LRR_8"/>
    <property type="match status" value="1"/>
</dbReference>
<feature type="chain" id="PRO_5040233077" description="Leucine-rich repeat-containing N-terminal plant-type domain-containing protein" evidence="12">
    <location>
        <begin position="26"/>
        <end position="1011"/>
    </location>
</feature>
<evidence type="ECO:0000313" key="14">
    <source>
        <dbReference type="EMBL" id="KAJ4841341.1"/>
    </source>
</evidence>
<dbReference type="InterPro" id="IPR003591">
    <property type="entry name" value="Leu-rich_rpt_typical-subtyp"/>
</dbReference>
<comment type="subcellular location">
    <subcellularLocation>
        <location evidence="1">Membrane</location>
        <topology evidence="1">Single-pass type I membrane protein</topology>
    </subcellularLocation>
</comment>
<evidence type="ECO:0000256" key="10">
    <source>
        <dbReference type="ARBA" id="ARBA00023170"/>
    </source>
</evidence>
<dbReference type="InterPro" id="IPR001611">
    <property type="entry name" value="Leu-rich_rpt"/>
</dbReference>
<dbReference type="PROSITE" id="PS51450">
    <property type="entry name" value="LRR"/>
    <property type="match status" value="1"/>
</dbReference>
<evidence type="ECO:0000256" key="8">
    <source>
        <dbReference type="ARBA" id="ARBA00022989"/>
    </source>
</evidence>
<keyword evidence="2" id="KW-0433">Leucine-rich repeat</keyword>
<keyword evidence="15" id="KW-1185">Reference proteome</keyword>
<evidence type="ECO:0000256" key="7">
    <source>
        <dbReference type="ARBA" id="ARBA00022840"/>
    </source>
</evidence>
<keyword evidence="7" id="KW-0067">ATP-binding</keyword>
<dbReference type="AlphaFoldDB" id="A0A9Q0G3M2"/>
<dbReference type="FunFam" id="3.80.10.10:FF:000041">
    <property type="entry name" value="LRR receptor-like serine/threonine-protein kinase ERECTA"/>
    <property type="match status" value="1"/>
</dbReference>
<dbReference type="PANTHER" id="PTHR48053">
    <property type="entry name" value="LEUCINE RICH REPEAT FAMILY PROTEIN, EXPRESSED"/>
    <property type="match status" value="1"/>
</dbReference>
<evidence type="ECO:0000256" key="6">
    <source>
        <dbReference type="ARBA" id="ARBA00022741"/>
    </source>
</evidence>
<sequence>MAHTSFFFVFLLTNFLLYKSPTTFAFFPTNHTPCHDHEKSALLQFKNSFVIDERWFDSCDPKFEGWKVDGGGEASDCCLWDAIECDDVSGHVISLGLSSSCLYGSINSSTSSLFQLLHLRSLNLAYNDFHSSSIPSALGHLLTNLTYLNLSFSGFSGPIPSSISNYLVQCNLQGEFPTRIYQLPRLEVLFLDANYLLTGHLPEFHTSSPLRKLSGKECNFWGHIPSSLQNLTKLAYLNLKGNSFGSSLSGLGNLPKLTLLGLSWNQLTGPVSTWLGNHSSLEALDLSYNNHNLFSTPLRKLLRLRHWYLRVLLGGVEGWRQGGVSEGGFCRGDGEWEERRLVVVNRKWRGRMRVRDIGTSTVVRYSRWQEGLRDTSSLSWMGNLAKLSHLSLVDLNLSGEIPSSFANLTNLSVLRLPINQLTGPMPKWLRKLTQLTEFVVAQNELEGMVPRSLSELRNLEVLDLRSNKLNGPVDLDMFLEMQKLYELDLSGNFLSFNAKTNLNATFPKFETLRLESCNLRGTLPELLRDQDKLEFIDLGNNSIHGQIPPSICNLTTLGELRLGSNHLSGRLPSCLGNFSANLWYLDIRKNNLSGMLSDSFSQSCNLEYMLLNGNRLAGKLPRSLANCKNLRALDLRNNQINDVLPSWLFSLPLSDCLLLSSNNFHGEIPPSFCNFTLMNSLLLDKNDLSGTLPPCLANLTENLELLNIGKNNLSGFIPHPFSRDCRLEMIRFGENGLEGKLPRTLANCRELEFLDFGNNQISDVFPSLLGALPELKILILRSNRLHGIIKDEKITKSEFSNLQIVDLSQNNFVGGLPSQYFLRWEAMKMVKLQQLTTYMEMLINNTNKGIVLEYHAILDIFVGLRLLNLSNNDLTGGIPSSLGNLSLLETLDLSGNKLSGKIPQELARLGFLEVFNVSNNNYLSELCGNPLTIQCFPEENTPPSISDAQEDDDGDDGCSFGWKPVATGYASGLLLGVVIGSILVTKKYEWCSNTFGIGQKHRQRRRRRARH</sequence>
<dbReference type="PANTHER" id="PTHR48053:SF71">
    <property type="entry name" value="LEUCINE RICH REPEAT FAMILY PROTEIN, EXPRESSED"/>
    <property type="match status" value="1"/>
</dbReference>
<evidence type="ECO:0000256" key="11">
    <source>
        <dbReference type="ARBA" id="ARBA00023180"/>
    </source>
</evidence>
<evidence type="ECO:0000256" key="12">
    <source>
        <dbReference type="SAM" id="SignalP"/>
    </source>
</evidence>
<keyword evidence="11" id="KW-0325">Glycoprotein</keyword>
<gene>
    <name evidence="14" type="ORF">Tsubulata_050696</name>
</gene>
<reference evidence="14" key="1">
    <citation type="submission" date="2022-02" db="EMBL/GenBank/DDBJ databases">
        <authorList>
            <person name="Henning P.M."/>
            <person name="McCubbin A.G."/>
            <person name="Shore J.S."/>
        </authorList>
    </citation>
    <scope>NUCLEOTIDE SEQUENCE</scope>
    <source>
        <strain evidence="14">F60SS</strain>
        <tissue evidence="14">Leaves</tissue>
    </source>
</reference>
<keyword evidence="8" id="KW-1133">Transmembrane helix</keyword>
<dbReference type="Pfam" id="PF00560">
    <property type="entry name" value="LRR_1"/>
    <property type="match status" value="10"/>
</dbReference>
<dbReference type="OrthoDB" id="676979at2759"/>
<dbReference type="SUPFAM" id="SSF52058">
    <property type="entry name" value="L domain-like"/>
    <property type="match status" value="4"/>
</dbReference>
<evidence type="ECO:0000256" key="2">
    <source>
        <dbReference type="ARBA" id="ARBA00022614"/>
    </source>
</evidence>
<keyword evidence="10" id="KW-0675">Receptor</keyword>
<dbReference type="Gene3D" id="3.80.10.10">
    <property type="entry name" value="Ribonuclease Inhibitor"/>
    <property type="match status" value="6"/>
</dbReference>
<keyword evidence="5" id="KW-0677">Repeat</keyword>
<keyword evidence="3" id="KW-0812">Transmembrane</keyword>
<accession>A0A9Q0G3M2</accession>
<dbReference type="InterPro" id="IPR013210">
    <property type="entry name" value="LRR_N_plant-typ"/>
</dbReference>
<dbReference type="GO" id="GO:0005524">
    <property type="term" value="F:ATP binding"/>
    <property type="evidence" value="ECO:0007669"/>
    <property type="project" value="UniProtKB-KW"/>
</dbReference>
<evidence type="ECO:0000259" key="13">
    <source>
        <dbReference type="Pfam" id="PF08263"/>
    </source>
</evidence>
<dbReference type="EMBL" id="JAKUCV010002807">
    <property type="protein sequence ID" value="KAJ4841341.1"/>
    <property type="molecule type" value="Genomic_DNA"/>
</dbReference>
<dbReference type="FunFam" id="3.80.10.10:FF:000095">
    <property type="entry name" value="LRR receptor-like serine/threonine-protein kinase GSO1"/>
    <property type="match status" value="1"/>
</dbReference>
<feature type="non-terminal residue" evidence="14">
    <location>
        <position position="1"/>
    </location>
</feature>
<protein>
    <recommendedName>
        <fullName evidence="13">Leucine-rich repeat-containing N-terminal plant-type domain-containing protein</fullName>
    </recommendedName>
</protein>
<dbReference type="Pfam" id="PF08263">
    <property type="entry name" value="LRRNT_2"/>
    <property type="match status" value="1"/>
</dbReference>
<evidence type="ECO:0000256" key="3">
    <source>
        <dbReference type="ARBA" id="ARBA00022692"/>
    </source>
</evidence>